<dbReference type="PANTHER" id="PTHR31301:SF103">
    <property type="entry name" value="LOB DOMAIN-CONTAINING PROTEIN 5-RELATED"/>
    <property type="match status" value="1"/>
</dbReference>
<dbReference type="PROSITE" id="PS50891">
    <property type="entry name" value="LOB"/>
    <property type="match status" value="1"/>
</dbReference>
<dbReference type="AlphaFoldDB" id="A0A9Q0JUI7"/>
<dbReference type="OrthoDB" id="1893065at2759"/>
<dbReference type="EMBL" id="JAMYWD010000012">
    <property type="protein sequence ID" value="KAJ4950945.1"/>
    <property type="molecule type" value="Genomic_DNA"/>
</dbReference>
<sequence length="247" mass="28140">MIDVLLFVKMNEKKGKGSSQACAACKHQRRKCSKQSCLLAPYFPVSEYQDFLNAQKLFGVSNITKILNQIEPDQRREAINSIVIESKARKDDPVKGIVGIINKLQSQIQLRERELAIVKQQLTYCQQREKLIYLKQKEQIEQLQSQQQLLHLLASSSSSTSSQLLHQFDDSHCQLPGFLDSGNIESYTGRDMNVLNQGCTYSSTLSEYEDIKPLLDYKTSALHNRTPINFKDAGESRFEVTIETLYA</sequence>
<evidence type="ECO:0000256" key="1">
    <source>
        <dbReference type="ARBA" id="ARBA00005474"/>
    </source>
</evidence>
<evidence type="ECO:0000259" key="2">
    <source>
        <dbReference type="PROSITE" id="PS50891"/>
    </source>
</evidence>
<dbReference type="Proteomes" id="UP001141806">
    <property type="component" value="Unassembled WGS sequence"/>
</dbReference>
<keyword evidence="4" id="KW-1185">Reference proteome</keyword>
<accession>A0A9Q0JUI7</accession>
<organism evidence="3 4">
    <name type="scientific">Protea cynaroides</name>
    <dbReference type="NCBI Taxonomy" id="273540"/>
    <lineage>
        <taxon>Eukaryota</taxon>
        <taxon>Viridiplantae</taxon>
        <taxon>Streptophyta</taxon>
        <taxon>Embryophyta</taxon>
        <taxon>Tracheophyta</taxon>
        <taxon>Spermatophyta</taxon>
        <taxon>Magnoliopsida</taxon>
        <taxon>Proteales</taxon>
        <taxon>Proteaceae</taxon>
        <taxon>Protea</taxon>
    </lineage>
</organism>
<proteinExistence type="inferred from homology"/>
<dbReference type="InterPro" id="IPR004883">
    <property type="entry name" value="LOB"/>
</dbReference>
<name>A0A9Q0JUI7_9MAGN</name>
<evidence type="ECO:0000313" key="3">
    <source>
        <dbReference type="EMBL" id="KAJ4950945.1"/>
    </source>
</evidence>
<comment type="caution">
    <text evidence="3">The sequence shown here is derived from an EMBL/GenBank/DDBJ whole genome shotgun (WGS) entry which is preliminary data.</text>
</comment>
<gene>
    <name evidence="3" type="ORF">NE237_027777</name>
</gene>
<dbReference type="PANTHER" id="PTHR31301">
    <property type="entry name" value="LOB DOMAIN-CONTAINING PROTEIN 4-RELATED"/>
    <property type="match status" value="1"/>
</dbReference>
<protein>
    <recommendedName>
        <fullName evidence="2">LOB domain-containing protein</fullName>
    </recommendedName>
</protein>
<evidence type="ECO:0000313" key="4">
    <source>
        <dbReference type="Proteomes" id="UP001141806"/>
    </source>
</evidence>
<comment type="similarity">
    <text evidence="1">Belongs to the LOB domain-containing protein family.</text>
</comment>
<feature type="domain" description="LOB" evidence="2">
    <location>
        <begin position="20"/>
        <end position="122"/>
    </location>
</feature>
<reference evidence="3" key="1">
    <citation type="journal article" date="2023" name="Plant J.">
        <title>The genome of the king protea, Protea cynaroides.</title>
        <authorList>
            <person name="Chang J."/>
            <person name="Duong T.A."/>
            <person name="Schoeman C."/>
            <person name="Ma X."/>
            <person name="Roodt D."/>
            <person name="Barker N."/>
            <person name="Li Z."/>
            <person name="Van de Peer Y."/>
            <person name="Mizrachi E."/>
        </authorList>
    </citation>
    <scope>NUCLEOTIDE SEQUENCE</scope>
    <source>
        <tissue evidence="3">Young leaves</tissue>
    </source>
</reference>
<dbReference type="Pfam" id="PF03195">
    <property type="entry name" value="LOB"/>
    <property type="match status" value="1"/>
</dbReference>